<dbReference type="AlphaFoldDB" id="A0A939RUE7"/>
<evidence type="ECO:0000313" key="2">
    <source>
        <dbReference type="EMBL" id="MBO1751240.1"/>
    </source>
</evidence>
<proteinExistence type="predicted"/>
<dbReference type="EMBL" id="JAGEMK010000002">
    <property type="protein sequence ID" value="MBO1751240.1"/>
    <property type="molecule type" value="Genomic_DNA"/>
</dbReference>
<dbReference type="NCBIfam" id="TIGR03696">
    <property type="entry name" value="Rhs_assc_core"/>
    <property type="match status" value="1"/>
</dbReference>
<evidence type="ECO:0000313" key="3">
    <source>
        <dbReference type="Proteomes" id="UP000664209"/>
    </source>
</evidence>
<keyword evidence="3" id="KW-1185">Reference proteome</keyword>
<feature type="region of interest" description="Disordered" evidence="1">
    <location>
        <begin position="1"/>
        <end position="21"/>
    </location>
</feature>
<dbReference type="PANTHER" id="PTHR32305:SF15">
    <property type="entry name" value="PROTEIN RHSA-RELATED"/>
    <property type="match status" value="1"/>
</dbReference>
<dbReference type="Proteomes" id="UP000664209">
    <property type="component" value="Unassembled WGS sequence"/>
</dbReference>
<comment type="caution">
    <text evidence="2">The sequence shown here is derived from an EMBL/GenBank/DDBJ whole genome shotgun (WGS) entry which is preliminary data.</text>
</comment>
<protein>
    <submittedName>
        <fullName evidence="2">RHS repeat-associated core domain-containing protein</fullName>
    </submittedName>
</protein>
<dbReference type="RefSeq" id="WP_208054913.1">
    <property type="nucleotide sequence ID" value="NZ_JAGEMK010000002.1"/>
</dbReference>
<dbReference type="InterPro" id="IPR050708">
    <property type="entry name" value="T6SS_VgrG/RHS"/>
</dbReference>
<dbReference type="InterPro" id="IPR022385">
    <property type="entry name" value="Rhs_assc_core"/>
</dbReference>
<dbReference type="PANTHER" id="PTHR32305">
    <property type="match status" value="1"/>
</dbReference>
<sequence length="344" mass="35710">MYTDPYGGARGESTTESVPGDRQFLGKVRDNVTGLTLLGARYYDEAVGRFISVDPVVDLSQPQQWHGYSYANNNPLTLTDPTGYLPGSAMIDGQFGAVWKKYSTKKSSAGGAPAAKASSGPITVGKPARTTVNSIAIKYNAGDYAGVIRDWTPAVQRELANDPNVQVAWTLYDDALSHEKICSEQDCAPPCRELSCELEGLATALATALGGQAGALAARGIASAVGRAAAASRLRSATGATGGTAVSSSVDDLLMPGGSPIGRAGTDASIRVVAGGLPEAQAAFAQLRQGGVVVAQNQKLTRVELPEGGFVQLRTIMSPKSPNTAATIDVDIPGVDIRKVKFNP</sequence>
<organism evidence="2 3">
    <name type="scientific">Actinotalea soli</name>
    <dbReference type="NCBI Taxonomy" id="2819234"/>
    <lineage>
        <taxon>Bacteria</taxon>
        <taxon>Bacillati</taxon>
        <taxon>Actinomycetota</taxon>
        <taxon>Actinomycetes</taxon>
        <taxon>Micrococcales</taxon>
        <taxon>Cellulomonadaceae</taxon>
        <taxon>Actinotalea</taxon>
    </lineage>
</organism>
<evidence type="ECO:0000256" key="1">
    <source>
        <dbReference type="SAM" id="MobiDB-lite"/>
    </source>
</evidence>
<dbReference type="Gene3D" id="2.180.10.10">
    <property type="entry name" value="RHS repeat-associated core"/>
    <property type="match status" value="1"/>
</dbReference>
<name>A0A939RUE7_9CELL</name>
<accession>A0A939RUE7</accession>
<reference evidence="2" key="1">
    <citation type="submission" date="2021-03" db="EMBL/GenBank/DDBJ databases">
        <title>Actinotalea soli sp. nov., isolated from soil.</title>
        <authorList>
            <person name="Ping W."/>
            <person name="Zhang J."/>
        </authorList>
    </citation>
    <scope>NUCLEOTIDE SEQUENCE</scope>
    <source>
        <strain evidence="2">BY-33</strain>
    </source>
</reference>
<gene>
    <name evidence="2" type="ORF">J4G33_05435</name>
</gene>